<dbReference type="GeneID" id="28831295"/>
<dbReference type="STRING" id="149040.A0A194XPY9"/>
<sequence length="263" mass="29644">MLVEDSCRRDLTLGKDKLLAIAGVAAQMHHMYGGLYVAGLWSDTIISDLTWKRDDTPGLTSYSKPVGSLDVPTWSWACTSCPIRSNTIHLFDFDARLLECGIRPKFKNAPFGDIEGRSLVLSAKMVKVERSLRFDDWSCSIVLDKESCDQEIPYPKDHSQLLKLLDREREERWCMLLGHRKLSKFEKMPRRPVGLILAKSKDCFERVGLFEGEWTGPNPASGKANFTLQFALVSTSTSPDEDTKMIAQDVAISILNYAEPHES</sequence>
<evidence type="ECO:0000313" key="1">
    <source>
        <dbReference type="EMBL" id="KUJ22226.1"/>
    </source>
</evidence>
<protein>
    <submittedName>
        <fullName evidence="1">Uncharacterized protein</fullName>
    </submittedName>
</protein>
<gene>
    <name evidence="1" type="ORF">LY89DRAFT_762181</name>
</gene>
<accession>A0A194XPY9</accession>
<dbReference type="Proteomes" id="UP000070700">
    <property type="component" value="Unassembled WGS sequence"/>
</dbReference>
<organism evidence="1 2">
    <name type="scientific">Mollisia scopiformis</name>
    <name type="common">Conifer needle endophyte fungus</name>
    <name type="synonym">Phialocephala scopiformis</name>
    <dbReference type="NCBI Taxonomy" id="149040"/>
    <lineage>
        <taxon>Eukaryota</taxon>
        <taxon>Fungi</taxon>
        <taxon>Dikarya</taxon>
        <taxon>Ascomycota</taxon>
        <taxon>Pezizomycotina</taxon>
        <taxon>Leotiomycetes</taxon>
        <taxon>Helotiales</taxon>
        <taxon>Mollisiaceae</taxon>
        <taxon>Mollisia</taxon>
    </lineage>
</organism>
<name>A0A194XPY9_MOLSC</name>
<dbReference type="AlphaFoldDB" id="A0A194XPY9"/>
<dbReference type="OrthoDB" id="5125733at2759"/>
<dbReference type="InParanoid" id="A0A194XPY9"/>
<dbReference type="PANTHER" id="PTHR33112:SF16">
    <property type="entry name" value="HETEROKARYON INCOMPATIBILITY DOMAIN-CONTAINING PROTEIN"/>
    <property type="match status" value="1"/>
</dbReference>
<evidence type="ECO:0000313" key="2">
    <source>
        <dbReference type="Proteomes" id="UP000070700"/>
    </source>
</evidence>
<reference evidence="1 2" key="1">
    <citation type="submission" date="2015-10" db="EMBL/GenBank/DDBJ databases">
        <title>Full genome of DAOMC 229536 Phialocephala scopiformis, a fungal endophyte of spruce producing the potent anti-insectan compound rugulosin.</title>
        <authorList>
            <consortium name="DOE Joint Genome Institute"/>
            <person name="Walker A.K."/>
            <person name="Frasz S.L."/>
            <person name="Seifert K.A."/>
            <person name="Miller J.D."/>
            <person name="Mondo S.J."/>
            <person name="Labutti K."/>
            <person name="Lipzen A."/>
            <person name="Dockter R."/>
            <person name="Kennedy M."/>
            <person name="Grigoriev I.V."/>
            <person name="Spatafora J.W."/>
        </authorList>
    </citation>
    <scope>NUCLEOTIDE SEQUENCE [LARGE SCALE GENOMIC DNA]</scope>
    <source>
        <strain evidence="1 2">CBS 120377</strain>
    </source>
</reference>
<dbReference type="RefSeq" id="XP_018076581.1">
    <property type="nucleotide sequence ID" value="XM_018221569.1"/>
</dbReference>
<dbReference type="KEGG" id="psco:LY89DRAFT_762181"/>
<keyword evidence="2" id="KW-1185">Reference proteome</keyword>
<proteinExistence type="predicted"/>
<dbReference type="PANTHER" id="PTHR33112">
    <property type="entry name" value="DOMAIN PROTEIN, PUTATIVE-RELATED"/>
    <property type="match status" value="1"/>
</dbReference>
<dbReference type="EMBL" id="KQ947406">
    <property type="protein sequence ID" value="KUJ22226.1"/>
    <property type="molecule type" value="Genomic_DNA"/>
</dbReference>